<proteinExistence type="predicted"/>
<evidence type="ECO:0000313" key="3">
    <source>
        <dbReference type="Proteomes" id="UP000075583"/>
    </source>
</evidence>
<keyword evidence="1" id="KW-1133">Transmembrane helix</keyword>
<feature type="transmembrane region" description="Helical" evidence="1">
    <location>
        <begin position="91"/>
        <end position="112"/>
    </location>
</feature>
<dbReference type="AlphaFoldDB" id="A0A150XRU7"/>
<sequence>MLLLVYFSLLYFFLFFRFGFFIQKRRREFLRLLTFLRQKGELSDQEYLAFKKDHNGPLRMLSILFLPTIEINDSADSNYYRSFLERSNRVLRLYLVTLIFGIVLLFLISYLFPE</sequence>
<name>A0A150XRU7_ROSEK</name>
<keyword evidence="1" id="KW-0472">Membrane</keyword>
<dbReference type="STRING" id="279360.MB14_12850"/>
<organism evidence="2 3">
    <name type="scientific">Roseivirga ehrenbergii (strain DSM 102268 / JCM 13514 / KCTC 12282 / NCIMB 14502 / KMM 6017)</name>
    <dbReference type="NCBI Taxonomy" id="279360"/>
    <lineage>
        <taxon>Bacteria</taxon>
        <taxon>Pseudomonadati</taxon>
        <taxon>Bacteroidota</taxon>
        <taxon>Cytophagia</taxon>
        <taxon>Cytophagales</taxon>
        <taxon>Roseivirgaceae</taxon>
        <taxon>Roseivirga</taxon>
    </lineage>
</organism>
<feature type="transmembrane region" description="Helical" evidence="1">
    <location>
        <begin position="6"/>
        <end position="22"/>
    </location>
</feature>
<comment type="caution">
    <text evidence="2">The sequence shown here is derived from an EMBL/GenBank/DDBJ whole genome shotgun (WGS) entry which is preliminary data.</text>
</comment>
<dbReference type="EMBL" id="LQZQ01000002">
    <property type="protein sequence ID" value="KYG81477.1"/>
    <property type="molecule type" value="Genomic_DNA"/>
</dbReference>
<keyword evidence="3" id="KW-1185">Reference proteome</keyword>
<evidence type="ECO:0008006" key="4">
    <source>
        <dbReference type="Google" id="ProtNLM"/>
    </source>
</evidence>
<evidence type="ECO:0000313" key="2">
    <source>
        <dbReference type="EMBL" id="KYG81477.1"/>
    </source>
</evidence>
<keyword evidence="1" id="KW-0812">Transmembrane</keyword>
<accession>A0A150XRU7</accession>
<dbReference type="Proteomes" id="UP000075583">
    <property type="component" value="Unassembled WGS sequence"/>
</dbReference>
<protein>
    <recommendedName>
        <fullName evidence="4">SHOCT domain-containing protein</fullName>
    </recommendedName>
</protein>
<gene>
    <name evidence="2" type="ORF">MB14_12850</name>
</gene>
<reference evidence="2" key="1">
    <citation type="submission" date="2016-01" db="EMBL/GenBank/DDBJ databases">
        <title>Genome sequencing of Roseivirga ehrenbergii KMM 6017.</title>
        <authorList>
            <person name="Selvaratnam C."/>
            <person name="Thevarajoo S."/>
            <person name="Goh K.M."/>
            <person name="Ee R."/>
            <person name="Chan K.-G."/>
            <person name="Chong C.S."/>
        </authorList>
    </citation>
    <scope>NUCLEOTIDE SEQUENCE [LARGE SCALE GENOMIC DNA]</scope>
    <source>
        <strain evidence="2">KMM 6017</strain>
    </source>
</reference>
<evidence type="ECO:0000256" key="1">
    <source>
        <dbReference type="SAM" id="Phobius"/>
    </source>
</evidence>